<name>A0ABV5EY78_9FLAO</name>
<proteinExistence type="predicted"/>
<evidence type="ECO:0000313" key="2">
    <source>
        <dbReference type="Proteomes" id="UP001589605"/>
    </source>
</evidence>
<protein>
    <recommendedName>
        <fullName evidence="3">Lipoprotein</fullName>
    </recommendedName>
</protein>
<dbReference type="Proteomes" id="UP001589605">
    <property type="component" value="Unassembled WGS sequence"/>
</dbReference>
<gene>
    <name evidence="1" type="ORF">ACFFVB_03595</name>
</gene>
<reference evidence="1 2" key="1">
    <citation type="submission" date="2024-09" db="EMBL/GenBank/DDBJ databases">
        <authorList>
            <person name="Sun Q."/>
            <person name="Mori K."/>
        </authorList>
    </citation>
    <scope>NUCLEOTIDE SEQUENCE [LARGE SCALE GENOMIC DNA]</scope>
    <source>
        <strain evidence="1 2">CECT 8286</strain>
    </source>
</reference>
<evidence type="ECO:0000313" key="1">
    <source>
        <dbReference type="EMBL" id="MFB9052153.1"/>
    </source>
</evidence>
<dbReference type="RefSeq" id="WP_382381254.1">
    <property type="nucleotide sequence ID" value="NZ_JBHMEZ010000003.1"/>
</dbReference>
<dbReference type="EMBL" id="JBHMEZ010000003">
    <property type="protein sequence ID" value="MFB9052153.1"/>
    <property type="molecule type" value="Genomic_DNA"/>
</dbReference>
<organism evidence="1 2">
    <name type="scientific">Formosa undariae</name>
    <dbReference type="NCBI Taxonomy" id="1325436"/>
    <lineage>
        <taxon>Bacteria</taxon>
        <taxon>Pseudomonadati</taxon>
        <taxon>Bacteroidota</taxon>
        <taxon>Flavobacteriia</taxon>
        <taxon>Flavobacteriales</taxon>
        <taxon>Flavobacteriaceae</taxon>
        <taxon>Formosa</taxon>
    </lineage>
</organism>
<sequence length="211" mass="24624">MKQIIRITFSLVFLVSCNNSTKNKGEREFIPNPEKYALDEYLEINDSLKYKFTPDTLIGQLSLNNTQNVNEYLGKDVMKKLIDDSLPYSSVTSKDGEQRLTFYFHPGNIVNTFSEFKVSYNNKKDRVEEVTSDRAFKTESGIELGMTEGDILAIKGKPQNRVNNETTVFHYKIENMENSEFLKTYNMPVYYADYEFNNGYLIEFRFGFEYP</sequence>
<evidence type="ECO:0008006" key="3">
    <source>
        <dbReference type="Google" id="ProtNLM"/>
    </source>
</evidence>
<accession>A0ABV5EY78</accession>
<dbReference type="PROSITE" id="PS51257">
    <property type="entry name" value="PROKAR_LIPOPROTEIN"/>
    <property type="match status" value="1"/>
</dbReference>
<comment type="caution">
    <text evidence="1">The sequence shown here is derived from an EMBL/GenBank/DDBJ whole genome shotgun (WGS) entry which is preliminary data.</text>
</comment>
<keyword evidence="2" id="KW-1185">Reference proteome</keyword>